<comment type="caution">
    <text evidence="1">The sequence shown here is derived from an EMBL/GenBank/DDBJ whole genome shotgun (WGS) entry which is preliminary data.</text>
</comment>
<dbReference type="AlphaFoldDB" id="A0A7L4ZWJ8"/>
<dbReference type="Proteomes" id="UP000326380">
    <property type="component" value="Unassembled WGS sequence"/>
</dbReference>
<protein>
    <submittedName>
        <fullName evidence="1">Uncharacterized protein</fullName>
    </submittedName>
</protein>
<evidence type="ECO:0000313" key="1">
    <source>
        <dbReference type="EMBL" id="KAA9332061.1"/>
    </source>
</evidence>
<gene>
    <name evidence="1" type="ORF">F0P96_11260</name>
</gene>
<sequence>MLLPLLLPRVRRFSVLLWPVLPLAMLTASAPPARPPHLLQLRLNGVPVKADTTYSRIEVSTGAGKVLTLAIARADAPDEQGLTILVDEFKPTPGIYRFKEILSGHVREAGYRVGDMSAESMACGVNEGEVRVTNVDAAQHLLTGTFRVVLCQTNVARSAAKRLVFEGVFHYPYEVR</sequence>
<organism evidence="1 2">
    <name type="scientific">Hymenobacter busanensis</name>
    <dbReference type="NCBI Taxonomy" id="2607656"/>
    <lineage>
        <taxon>Bacteria</taxon>
        <taxon>Pseudomonadati</taxon>
        <taxon>Bacteroidota</taxon>
        <taxon>Cytophagia</taxon>
        <taxon>Cytophagales</taxon>
        <taxon>Hymenobacteraceae</taxon>
        <taxon>Hymenobacter</taxon>
    </lineage>
</organism>
<evidence type="ECO:0000313" key="2">
    <source>
        <dbReference type="Proteomes" id="UP000326380"/>
    </source>
</evidence>
<reference evidence="1 2" key="1">
    <citation type="submission" date="2019-09" db="EMBL/GenBank/DDBJ databases">
        <title>Genome sequence of Hymenobacter sp. M3.</title>
        <authorList>
            <person name="Srinivasan S."/>
        </authorList>
    </citation>
    <scope>NUCLEOTIDE SEQUENCE [LARGE SCALE GENOMIC DNA]</scope>
    <source>
        <strain evidence="1 2">M3</strain>
    </source>
</reference>
<name>A0A7L4ZWJ8_9BACT</name>
<proteinExistence type="predicted"/>
<dbReference type="RefSeq" id="WP_151078988.1">
    <property type="nucleotide sequence ID" value="NZ_CP047647.1"/>
</dbReference>
<keyword evidence="2" id="KW-1185">Reference proteome</keyword>
<dbReference type="EMBL" id="VTWU01000004">
    <property type="protein sequence ID" value="KAA9332061.1"/>
    <property type="molecule type" value="Genomic_DNA"/>
</dbReference>
<accession>A0A7L4ZWJ8</accession>